<name>A0ABV2I2G0_9HYPH</name>
<keyword evidence="3" id="KW-1185">Reference proteome</keyword>
<sequence>MNLKRGFRRLWWVLLIPWICFWSWHDNVPCLLGFDLTGASPWCLTGLYLPARSHIETAELVFEVPLAAAALMTLVAWVTAAFKNTN</sequence>
<feature type="transmembrane region" description="Helical" evidence="1">
    <location>
        <begin position="7"/>
        <end position="25"/>
    </location>
</feature>
<gene>
    <name evidence="2" type="ORF">ABID26_006495</name>
</gene>
<feature type="transmembrane region" description="Helical" evidence="1">
    <location>
        <begin position="61"/>
        <end position="82"/>
    </location>
</feature>
<organism evidence="2 3">
    <name type="scientific">Mesorhizobium shonense</name>
    <dbReference type="NCBI Taxonomy" id="1209948"/>
    <lineage>
        <taxon>Bacteria</taxon>
        <taxon>Pseudomonadati</taxon>
        <taxon>Pseudomonadota</taxon>
        <taxon>Alphaproteobacteria</taxon>
        <taxon>Hyphomicrobiales</taxon>
        <taxon>Phyllobacteriaceae</taxon>
        <taxon>Mesorhizobium</taxon>
    </lineage>
</organism>
<accession>A0ABV2I2G0</accession>
<evidence type="ECO:0000256" key="1">
    <source>
        <dbReference type="SAM" id="Phobius"/>
    </source>
</evidence>
<evidence type="ECO:0000313" key="2">
    <source>
        <dbReference type="EMBL" id="MET3597071.1"/>
    </source>
</evidence>
<proteinExistence type="predicted"/>
<keyword evidence="1" id="KW-0472">Membrane</keyword>
<protein>
    <submittedName>
        <fullName evidence="2">Uncharacterized protein</fullName>
    </submittedName>
</protein>
<dbReference type="Proteomes" id="UP001549036">
    <property type="component" value="Unassembled WGS sequence"/>
</dbReference>
<keyword evidence="1" id="KW-1133">Transmembrane helix</keyword>
<dbReference type="EMBL" id="JBEPLM010000020">
    <property type="protein sequence ID" value="MET3597071.1"/>
    <property type="molecule type" value="Genomic_DNA"/>
</dbReference>
<comment type="caution">
    <text evidence="2">The sequence shown here is derived from an EMBL/GenBank/DDBJ whole genome shotgun (WGS) entry which is preliminary data.</text>
</comment>
<reference evidence="2 3" key="1">
    <citation type="submission" date="2024-06" db="EMBL/GenBank/DDBJ databases">
        <title>Genomic Encyclopedia of Type Strains, Phase IV (KMG-IV): sequencing the most valuable type-strain genomes for metagenomic binning, comparative biology and taxonomic classification.</title>
        <authorList>
            <person name="Goeker M."/>
        </authorList>
    </citation>
    <scope>NUCLEOTIDE SEQUENCE [LARGE SCALE GENOMIC DNA]</scope>
    <source>
        <strain evidence="2 3">DSM 29846</strain>
    </source>
</reference>
<dbReference type="RefSeq" id="WP_292374569.1">
    <property type="nucleotide sequence ID" value="NZ_JBEPLM010000020.1"/>
</dbReference>
<keyword evidence="1" id="KW-0812">Transmembrane</keyword>
<evidence type="ECO:0000313" key="3">
    <source>
        <dbReference type="Proteomes" id="UP001549036"/>
    </source>
</evidence>